<keyword evidence="5" id="KW-0762">Sugar transport</keyword>
<reference evidence="5 6" key="1">
    <citation type="journal article" date="2019" name="Microbiol. Resour. Announc.">
        <title>Complete Genome Sequences of Three Mycoplasma anserisalpingitis (Mycoplasma sp. 1220) Strains.</title>
        <authorList>
            <person name="Grozner D."/>
            <person name="Forro B."/>
            <person name="Kovacs A.B."/>
            <person name="Marton S."/>
            <person name="Banyai K."/>
            <person name="Kreizinger Z."/>
            <person name="Sulyok K.M."/>
            <person name="Gyuranecz M."/>
        </authorList>
    </citation>
    <scope>NUCLEOTIDE SEQUENCE [LARGE SCALE GENOMIC DNA]</scope>
    <source>
        <strain evidence="5 6">ATCC:BAA-2147</strain>
    </source>
</reference>
<evidence type="ECO:0000313" key="5">
    <source>
        <dbReference type="EMBL" id="QDY86618.1"/>
    </source>
</evidence>
<evidence type="ECO:0000313" key="6">
    <source>
        <dbReference type="Proteomes" id="UP000318927"/>
    </source>
</evidence>
<dbReference type="KEGG" id="mans:FRW55_00335"/>
<sequence length="119" mass="13695">MNFKMKLKVIFLSIITLGFIWIKWTKESKNQDNTIYQSKKSGINVHKLLEYIGKNNIKSISNTSSRLVLEIINPEEIQIENIKKIGKVSGIMLNSKKISIILNEYTLAVKEELESLRGK</sequence>
<dbReference type="GO" id="GO:0009401">
    <property type="term" value="P:phosphoenolpyruvate-dependent sugar phosphotransferase system"/>
    <property type="evidence" value="ECO:0007669"/>
    <property type="project" value="UniProtKB-KW"/>
</dbReference>
<dbReference type="Proteomes" id="UP000318927">
    <property type="component" value="Chromosome"/>
</dbReference>
<keyword evidence="1" id="KW-0808">Transferase</keyword>
<name>A0A5B8JZA7_9MOLU</name>
<dbReference type="OrthoDB" id="400941at2"/>
<keyword evidence="2" id="KW-0598">Phosphotransferase system</keyword>
<dbReference type="GO" id="GO:0008982">
    <property type="term" value="F:protein-N(PI)-phosphohistidine-sugar phosphotransferase activity"/>
    <property type="evidence" value="ECO:0007669"/>
    <property type="project" value="InterPro"/>
</dbReference>
<keyword evidence="6" id="KW-1185">Reference proteome</keyword>
<dbReference type="Gene3D" id="3.30.1360.60">
    <property type="entry name" value="Glucose permease domain IIB"/>
    <property type="match status" value="1"/>
</dbReference>
<feature type="domain" description="PTS EIIB type-1" evidence="4">
    <location>
        <begin position="41"/>
        <end position="119"/>
    </location>
</feature>
<evidence type="ECO:0000259" key="4">
    <source>
        <dbReference type="PROSITE" id="PS51098"/>
    </source>
</evidence>
<dbReference type="EMBL" id="CP042295">
    <property type="protein sequence ID" value="QDY86618.1"/>
    <property type="molecule type" value="Genomic_DNA"/>
</dbReference>
<evidence type="ECO:0000256" key="2">
    <source>
        <dbReference type="ARBA" id="ARBA00022683"/>
    </source>
</evidence>
<dbReference type="InterPro" id="IPR001996">
    <property type="entry name" value="PTS_IIB_1"/>
</dbReference>
<gene>
    <name evidence="5" type="ORF">FRW55_00335</name>
</gene>
<evidence type="ECO:0000256" key="3">
    <source>
        <dbReference type="PROSITE-ProRule" id="PRU00421"/>
    </source>
</evidence>
<evidence type="ECO:0000256" key="1">
    <source>
        <dbReference type="ARBA" id="ARBA00022679"/>
    </source>
</evidence>
<dbReference type="InterPro" id="IPR036878">
    <property type="entry name" value="Glu_permease_IIB"/>
</dbReference>
<dbReference type="AlphaFoldDB" id="A0A5B8JZA7"/>
<dbReference type="SUPFAM" id="SSF55604">
    <property type="entry name" value="Glucose permease domain IIB"/>
    <property type="match status" value="1"/>
</dbReference>
<comment type="caution">
    <text evidence="3">Lacks conserved residue(s) required for the propagation of feature annotation.</text>
</comment>
<organism evidence="5 6">
    <name type="scientific">Mycoplasma anserisalpingitidis</name>
    <dbReference type="NCBI Taxonomy" id="519450"/>
    <lineage>
        <taxon>Bacteria</taxon>
        <taxon>Bacillati</taxon>
        <taxon>Mycoplasmatota</taxon>
        <taxon>Mollicutes</taxon>
        <taxon>Mycoplasmataceae</taxon>
        <taxon>Mycoplasma</taxon>
    </lineage>
</organism>
<protein>
    <submittedName>
        <fullName evidence="5">PTS glucose transporter subunit IIB</fullName>
    </submittedName>
</protein>
<keyword evidence="5" id="KW-0813">Transport</keyword>
<dbReference type="PROSITE" id="PS51098">
    <property type="entry name" value="PTS_EIIB_TYPE_1"/>
    <property type="match status" value="1"/>
</dbReference>
<accession>A0A5B8JZA7</accession>
<dbReference type="RefSeq" id="WP_146368255.1">
    <property type="nucleotide sequence ID" value="NZ_CP042295.1"/>
</dbReference>
<proteinExistence type="predicted"/>